<feature type="transmembrane region" description="Helical" evidence="1">
    <location>
        <begin position="363"/>
        <end position="384"/>
    </location>
</feature>
<evidence type="ECO:0000313" key="3">
    <source>
        <dbReference type="Proteomes" id="UP001589775"/>
    </source>
</evidence>
<dbReference type="RefSeq" id="WP_378390970.1">
    <property type="nucleotide sequence ID" value="NZ_JBHLWM010000008.1"/>
</dbReference>
<feature type="transmembrane region" description="Helical" evidence="1">
    <location>
        <begin position="301"/>
        <end position="323"/>
    </location>
</feature>
<feature type="transmembrane region" description="Helical" evidence="1">
    <location>
        <begin position="224"/>
        <end position="249"/>
    </location>
</feature>
<proteinExistence type="predicted"/>
<feature type="transmembrane region" description="Helical" evidence="1">
    <location>
        <begin position="335"/>
        <end position="356"/>
    </location>
</feature>
<dbReference type="InterPro" id="IPR025291">
    <property type="entry name" value="DUF4153"/>
</dbReference>
<organism evidence="2 3">
    <name type="scientific">Rhodopseudomonas telluris</name>
    <dbReference type="NCBI Taxonomy" id="644215"/>
    <lineage>
        <taxon>Bacteria</taxon>
        <taxon>Pseudomonadati</taxon>
        <taxon>Pseudomonadota</taxon>
        <taxon>Alphaproteobacteria</taxon>
        <taxon>Hyphomicrobiales</taxon>
        <taxon>Nitrobacteraceae</taxon>
        <taxon>Rhodopseudomonas</taxon>
    </lineage>
</organism>
<comment type="caution">
    <text evidence="2">The sequence shown here is derived from an EMBL/GenBank/DDBJ whole genome shotgun (WGS) entry which is preliminary data.</text>
</comment>
<name>A0ABV6EWV7_9BRAD</name>
<accession>A0ABV6EWV7</accession>
<gene>
    <name evidence="2" type="ORF">ACFFJ6_19685</name>
</gene>
<keyword evidence="3" id="KW-1185">Reference proteome</keyword>
<feature type="transmembrane region" description="Helical" evidence="1">
    <location>
        <begin position="49"/>
        <end position="69"/>
    </location>
</feature>
<feature type="transmembrane region" description="Helical" evidence="1">
    <location>
        <begin position="194"/>
        <end position="212"/>
    </location>
</feature>
<feature type="transmembrane region" description="Helical" evidence="1">
    <location>
        <begin position="153"/>
        <end position="174"/>
    </location>
</feature>
<keyword evidence="1" id="KW-1133">Transmembrane helix</keyword>
<feature type="transmembrane region" description="Helical" evidence="1">
    <location>
        <begin position="16"/>
        <end position="37"/>
    </location>
</feature>
<feature type="transmembrane region" description="Helical" evidence="1">
    <location>
        <begin position="261"/>
        <end position="280"/>
    </location>
</feature>
<evidence type="ECO:0000256" key="1">
    <source>
        <dbReference type="SAM" id="Phobius"/>
    </source>
</evidence>
<keyword evidence="1" id="KW-0472">Membrane</keyword>
<dbReference type="EMBL" id="JBHLWM010000008">
    <property type="protein sequence ID" value="MFC0242724.1"/>
    <property type="molecule type" value="Genomic_DNA"/>
</dbReference>
<feature type="transmembrane region" description="Helical" evidence="1">
    <location>
        <begin position="113"/>
        <end position="132"/>
    </location>
</feature>
<sequence>MTDTDDFDPAPTPLTFALRVVIGLLQGAALYALLRVAQDKVWPATTPELYAALLVTAVFTPLVASSALTRLRPLPLLVWILAVATICAALGWYDFYRDPFGTPGHAPPRVMPAQAWVGVPLILFIAQSLLIAAAHDRRPIARYRTYFEVSWGLGLQIALAALFAGTFWAVLWLGSDLFRLIKVEAFAKVLRQNWFWIPATTVAISVALHVTDTRAGMVRGVRTVVCNLLGWLLPLFAAIVVAFVGALLFTGLEPLWGTKRAATILLTAAATLVILINTALQDGARLSAAAPAASMPAALRLSIVAASLVMLPLVALAGYAIALRVAQYGWSNVRIIGTAGAAVAACYAIGYAIAVARRRIATSVLATTNIATSLVVIAIALALLSPFADPARLSVADQVARLKDGRADLDRFSFKYLRFDTGRYGVEALRRLAQDDNAPAIRAKAVAMLERQSRYDPMPEGERIGMIRVAQPPGGELPRDFLTADWSSEKASYLLPLCLKSASSSCDAILADLDGDGSDEIILDARTGEATVFRRTDGQWRYFGTLAGSNCKGVGEKLRSGQFALAPSQLKDVEIAGTRLRVTPYFDCGSIRATLHSD</sequence>
<evidence type="ECO:0000313" key="2">
    <source>
        <dbReference type="EMBL" id="MFC0242724.1"/>
    </source>
</evidence>
<protein>
    <submittedName>
        <fullName evidence="2">DUF4153 domain-containing protein</fullName>
    </submittedName>
</protein>
<dbReference type="Pfam" id="PF13687">
    <property type="entry name" value="DUF4153"/>
    <property type="match status" value="1"/>
</dbReference>
<reference evidence="2 3" key="1">
    <citation type="submission" date="2024-09" db="EMBL/GenBank/DDBJ databases">
        <authorList>
            <person name="Sun Q."/>
            <person name="Mori K."/>
        </authorList>
    </citation>
    <scope>NUCLEOTIDE SEQUENCE [LARGE SCALE GENOMIC DNA]</scope>
    <source>
        <strain evidence="2 3">KCTC 23279</strain>
    </source>
</reference>
<feature type="transmembrane region" description="Helical" evidence="1">
    <location>
        <begin position="76"/>
        <end position="93"/>
    </location>
</feature>
<dbReference type="Proteomes" id="UP001589775">
    <property type="component" value="Unassembled WGS sequence"/>
</dbReference>
<keyword evidence="1" id="KW-0812">Transmembrane</keyword>